<proteinExistence type="predicted"/>
<accession>A0A7S4IVJ0</accession>
<dbReference type="Gene3D" id="3.40.630.30">
    <property type="match status" value="1"/>
</dbReference>
<dbReference type="EMBL" id="HBKQ01023371">
    <property type="protein sequence ID" value="CAE2241080.1"/>
    <property type="molecule type" value="Transcribed_RNA"/>
</dbReference>
<dbReference type="GO" id="GO:0007064">
    <property type="term" value="P:mitotic sister chromatid cohesion"/>
    <property type="evidence" value="ECO:0007669"/>
    <property type="project" value="TreeGrafter"/>
</dbReference>
<gene>
    <name evidence="4" type="ORF">OAUR00152_LOCUS15914</name>
</gene>
<feature type="domain" description="N-acetyltransferase" evidence="3">
    <location>
        <begin position="9"/>
        <end position="181"/>
    </location>
</feature>
<evidence type="ECO:0000259" key="3">
    <source>
        <dbReference type="PROSITE" id="PS51186"/>
    </source>
</evidence>
<dbReference type="InterPro" id="IPR016181">
    <property type="entry name" value="Acyl_CoA_acyltransferase"/>
</dbReference>
<dbReference type="GO" id="GO:0031415">
    <property type="term" value="C:NatA complex"/>
    <property type="evidence" value="ECO:0007669"/>
    <property type="project" value="TreeGrafter"/>
</dbReference>
<dbReference type="CDD" id="cd04301">
    <property type="entry name" value="NAT_SF"/>
    <property type="match status" value="1"/>
</dbReference>
<dbReference type="Pfam" id="PF00583">
    <property type="entry name" value="Acetyltransf_1"/>
    <property type="match status" value="1"/>
</dbReference>
<evidence type="ECO:0000256" key="1">
    <source>
        <dbReference type="ARBA" id="ARBA00022679"/>
    </source>
</evidence>
<dbReference type="PANTHER" id="PTHR42919:SF8">
    <property type="entry name" value="N-ALPHA-ACETYLTRANSFERASE 50"/>
    <property type="match status" value="1"/>
</dbReference>
<protein>
    <recommendedName>
        <fullName evidence="3">N-acetyltransferase domain-containing protein</fullName>
    </recommendedName>
</protein>
<keyword evidence="1" id="KW-0808">Transferase</keyword>
<dbReference type="PANTHER" id="PTHR42919">
    <property type="entry name" value="N-ALPHA-ACETYLTRANSFERASE"/>
    <property type="match status" value="1"/>
</dbReference>
<organism evidence="4">
    <name type="scientific">Odontella aurita</name>
    <dbReference type="NCBI Taxonomy" id="265563"/>
    <lineage>
        <taxon>Eukaryota</taxon>
        <taxon>Sar</taxon>
        <taxon>Stramenopiles</taxon>
        <taxon>Ochrophyta</taxon>
        <taxon>Bacillariophyta</taxon>
        <taxon>Mediophyceae</taxon>
        <taxon>Biddulphiophycidae</taxon>
        <taxon>Eupodiscales</taxon>
        <taxon>Odontellaceae</taxon>
        <taxon>Odontella</taxon>
    </lineage>
</organism>
<dbReference type="PROSITE" id="PS51186">
    <property type="entry name" value="GNAT"/>
    <property type="match status" value="1"/>
</dbReference>
<dbReference type="AlphaFoldDB" id="A0A7S4IVJ0"/>
<dbReference type="GO" id="GO:0008080">
    <property type="term" value="F:N-acetyltransferase activity"/>
    <property type="evidence" value="ECO:0007669"/>
    <property type="project" value="TreeGrafter"/>
</dbReference>
<reference evidence="4" key="1">
    <citation type="submission" date="2021-01" db="EMBL/GenBank/DDBJ databases">
        <authorList>
            <person name="Corre E."/>
            <person name="Pelletier E."/>
            <person name="Niang G."/>
            <person name="Scheremetjew M."/>
            <person name="Finn R."/>
            <person name="Kale V."/>
            <person name="Holt S."/>
            <person name="Cochrane G."/>
            <person name="Meng A."/>
            <person name="Brown T."/>
            <person name="Cohen L."/>
        </authorList>
    </citation>
    <scope>NUCLEOTIDE SEQUENCE</scope>
    <source>
        <strain evidence="4">Isolate 1302-5</strain>
    </source>
</reference>
<evidence type="ECO:0000256" key="2">
    <source>
        <dbReference type="ARBA" id="ARBA00023315"/>
    </source>
</evidence>
<dbReference type="InterPro" id="IPR000182">
    <property type="entry name" value="GNAT_dom"/>
</dbReference>
<keyword evidence="2" id="KW-0012">Acyltransferase</keyword>
<sequence length="181" mass="20651">MTGHKELDVEFGGITADNVGQLRLVNTSCFPVSYNDAFYKEVVKRRDEDLCKFAYWNGFVIGAICARIEPCPDSEGRSRLYIMTLGVLAAYRGREVGRKLVQSVLDFYEENKDKEDGGGAKQQQQQPMSTVDEVALHVQINNDDAMKFYIEGFGFEKGPMIENYYKRVDPPHCYLLSKKLR</sequence>
<dbReference type="FunFam" id="3.40.630.30:FF:000006">
    <property type="entry name" value="Putative n-alpha-acetyltransferase 50"/>
    <property type="match status" value="1"/>
</dbReference>
<name>A0A7S4IVJ0_9STRA</name>
<dbReference type="SUPFAM" id="SSF55729">
    <property type="entry name" value="Acyl-CoA N-acyltransferases (Nat)"/>
    <property type="match status" value="1"/>
</dbReference>
<dbReference type="InterPro" id="IPR051556">
    <property type="entry name" value="N-term/lysine_N-AcTrnsfr"/>
</dbReference>
<evidence type="ECO:0000313" key="4">
    <source>
        <dbReference type="EMBL" id="CAE2241080.1"/>
    </source>
</evidence>